<organism evidence="1 2">
    <name type="scientific">Galdieria sulphuraria</name>
    <name type="common">Red alga</name>
    <dbReference type="NCBI Taxonomy" id="130081"/>
    <lineage>
        <taxon>Eukaryota</taxon>
        <taxon>Rhodophyta</taxon>
        <taxon>Bangiophyceae</taxon>
        <taxon>Galdieriales</taxon>
        <taxon>Galdieriaceae</taxon>
        <taxon>Galdieria</taxon>
    </lineage>
</organism>
<accession>M2VWJ9</accession>
<dbReference type="AlphaFoldDB" id="M2VWJ9"/>
<dbReference type="GeneID" id="17086517"/>
<name>M2VWJ9_GALSU</name>
<protein>
    <submittedName>
        <fullName evidence="1">Uncharacterized protein</fullName>
    </submittedName>
</protein>
<evidence type="ECO:0000313" key="2">
    <source>
        <dbReference type="Proteomes" id="UP000030680"/>
    </source>
</evidence>
<dbReference type="EMBL" id="KB454529">
    <property type="protein sequence ID" value="EME27626.1"/>
    <property type="molecule type" value="Genomic_DNA"/>
</dbReference>
<evidence type="ECO:0000313" key="1">
    <source>
        <dbReference type="EMBL" id="EME27626.1"/>
    </source>
</evidence>
<gene>
    <name evidence="1" type="ORF">Gasu_47720</name>
</gene>
<keyword evidence="2" id="KW-1185">Reference proteome</keyword>
<dbReference type="Proteomes" id="UP000030680">
    <property type="component" value="Unassembled WGS sequence"/>
</dbReference>
<proteinExistence type="predicted"/>
<dbReference type="KEGG" id="gsl:Gasu_47720"/>
<reference evidence="2" key="1">
    <citation type="journal article" date="2013" name="Science">
        <title>Gene transfer from bacteria and archaea facilitated evolution of an extremophilic eukaryote.</title>
        <authorList>
            <person name="Schonknecht G."/>
            <person name="Chen W.H."/>
            <person name="Ternes C.M."/>
            <person name="Barbier G.G."/>
            <person name="Shrestha R.P."/>
            <person name="Stanke M."/>
            <person name="Brautigam A."/>
            <person name="Baker B.J."/>
            <person name="Banfield J.F."/>
            <person name="Garavito R.M."/>
            <person name="Carr K."/>
            <person name="Wilkerson C."/>
            <person name="Rensing S.A."/>
            <person name="Gagneul D."/>
            <person name="Dickenson N.E."/>
            <person name="Oesterhelt C."/>
            <person name="Lercher M.J."/>
            <person name="Weber A.P."/>
        </authorList>
    </citation>
    <scope>NUCLEOTIDE SEQUENCE [LARGE SCALE GENOMIC DNA]</scope>
    <source>
        <strain evidence="2">074W</strain>
    </source>
</reference>
<sequence>MGSSKLPLYIYVVFLGVFVHSSISFSEFKETDIRSLDSPGSKDALYSGLFELLNMSSNVTLIREAIENRLAIEVSRRLLQNSSYPDISVGGSICYIVKCGACVILHGVDLCYVITESCSGSECPDRLLCESECC</sequence>
<dbReference type="Gramene" id="EME27626">
    <property type="protein sequence ID" value="EME27626"/>
    <property type="gene ID" value="Gasu_47720"/>
</dbReference>
<dbReference type="RefSeq" id="XP_005704146.1">
    <property type="nucleotide sequence ID" value="XM_005704089.1"/>
</dbReference>